<dbReference type="Pfam" id="PF08246">
    <property type="entry name" value="Inhibitor_I29"/>
    <property type="match status" value="1"/>
</dbReference>
<evidence type="ECO:0000256" key="5">
    <source>
        <dbReference type="ARBA" id="ARBA00022807"/>
    </source>
</evidence>
<evidence type="ECO:0000259" key="9">
    <source>
        <dbReference type="SMART" id="SM00848"/>
    </source>
</evidence>
<organism evidence="11 12">
    <name type="scientific">Marchantia polymorpha subsp. ruderalis</name>
    <dbReference type="NCBI Taxonomy" id="1480154"/>
    <lineage>
        <taxon>Eukaryota</taxon>
        <taxon>Viridiplantae</taxon>
        <taxon>Streptophyta</taxon>
        <taxon>Embryophyta</taxon>
        <taxon>Marchantiophyta</taxon>
        <taxon>Marchantiopsida</taxon>
        <taxon>Marchantiidae</taxon>
        <taxon>Marchantiales</taxon>
        <taxon>Marchantiaceae</taxon>
        <taxon>Marchantia</taxon>
    </lineage>
</organism>
<dbReference type="PROSITE" id="PS51257">
    <property type="entry name" value="PROKAR_LIPOPROTEIN"/>
    <property type="match status" value="1"/>
</dbReference>
<dbReference type="AlphaFoldDB" id="A0A176WLD8"/>
<protein>
    <submittedName>
        <fullName evidence="11">Uncharacterized protein</fullName>
    </submittedName>
</protein>
<evidence type="ECO:0000256" key="1">
    <source>
        <dbReference type="ARBA" id="ARBA00008455"/>
    </source>
</evidence>
<dbReference type="GO" id="GO:0008234">
    <property type="term" value="F:cysteine-type peptidase activity"/>
    <property type="evidence" value="ECO:0007669"/>
    <property type="project" value="UniProtKB-KW"/>
</dbReference>
<evidence type="ECO:0000313" key="13">
    <source>
        <dbReference type="Proteomes" id="UP001162541"/>
    </source>
</evidence>
<feature type="chain" id="PRO_5042333817" evidence="7">
    <location>
        <begin position="22"/>
        <end position="369"/>
    </location>
</feature>
<dbReference type="InterPro" id="IPR025661">
    <property type="entry name" value="Pept_asp_AS"/>
</dbReference>
<evidence type="ECO:0000256" key="7">
    <source>
        <dbReference type="SAM" id="SignalP"/>
    </source>
</evidence>
<evidence type="ECO:0000256" key="6">
    <source>
        <dbReference type="ARBA" id="ARBA00023157"/>
    </source>
</evidence>
<feature type="domain" description="Cathepsin propeptide inhibitor" evidence="9">
    <location>
        <begin position="64"/>
        <end position="120"/>
    </location>
</feature>
<evidence type="ECO:0000313" key="10">
    <source>
        <dbReference type="EMBL" id="BBN14505.1"/>
    </source>
</evidence>
<dbReference type="InterPro" id="IPR000169">
    <property type="entry name" value="Pept_cys_AS"/>
</dbReference>
<comment type="similarity">
    <text evidence="1">Belongs to the peptidase C1 family.</text>
</comment>
<proteinExistence type="inferred from homology"/>
<dbReference type="EMBL" id="LVLJ01000654">
    <property type="protein sequence ID" value="OAE33443.1"/>
    <property type="molecule type" value="Genomic_DNA"/>
</dbReference>
<name>A0A176WLD8_MARPO</name>
<evidence type="ECO:0000313" key="11">
    <source>
        <dbReference type="EMBL" id="OAE33443.1"/>
    </source>
</evidence>
<evidence type="ECO:0000256" key="3">
    <source>
        <dbReference type="ARBA" id="ARBA00022729"/>
    </source>
</evidence>
<sequence length="369" mass="42003">MMARSIPPYMLSVIFLTLSLSCTRRSTVAAIRQFEEDSESRYRSRPLRIPEPGARSEETVQNLFEEWMDRHSKSYGDTVEESIRFIIFKDNLRRIDEHNRMPSLYKMGLTKFADLTEEEFRAFYMRTRHRRHVRLHQSPSFSYSKVEVVARTVDWRKKGAVTPVKYQGPCGSCWAFSTIAAVEGLNQIKTGRLVSLSEQELESCDTTQRNQGCKGGHMDYGFEFIVQNGGVDSESDYPYTSADDSCNYHKKKKFAATIMSYEDVPANNERDLQRAVAHQPVSVAIDAGDGDFQLYISGIYDGDCGTELDHAAVVVGYGSDEGEDYWILKNSWGESWGEDGFFRLQRNIDAEEGMCGIAMAATYPTKTRD</sequence>
<dbReference type="Proteomes" id="UP001162541">
    <property type="component" value="Chromosome 6"/>
</dbReference>
<dbReference type="Pfam" id="PF00112">
    <property type="entry name" value="Peptidase_C1"/>
    <property type="match status" value="1"/>
</dbReference>
<dbReference type="InterPro" id="IPR000668">
    <property type="entry name" value="Peptidase_C1A_C"/>
</dbReference>
<reference evidence="10" key="2">
    <citation type="journal article" date="2019" name="Curr. Biol.">
        <title>Chromatin organization in early land plants reveals an ancestral association between H3K27me3, transposons, and constitutive heterochromatin.</title>
        <authorList>
            <person name="Montgomery S.A."/>
            <person name="Tanizawa Y."/>
            <person name="Galik B."/>
            <person name="Wang N."/>
            <person name="Ito T."/>
            <person name="Mochizuki T."/>
            <person name="Akimcheva S."/>
            <person name="Bowman J."/>
            <person name="Cognat V."/>
            <person name="Drouard L."/>
            <person name="Ekker H."/>
            <person name="Houng S."/>
            <person name="Kohchi T."/>
            <person name="Lin S."/>
            <person name="Liu L.D."/>
            <person name="Nakamura Y."/>
            <person name="Valeeva L.R."/>
            <person name="Shakirov E.V."/>
            <person name="Shippen D.E."/>
            <person name="Wei W."/>
            <person name="Yagura M."/>
            <person name="Yamaoka S."/>
            <person name="Yamato K.T."/>
            <person name="Liu C."/>
            <person name="Berger F."/>
        </authorList>
    </citation>
    <scope>NUCLEOTIDE SEQUENCE [LARGE SCALE GENOMIC DNA]</scope>
    <source>
        <strain evidence="10">Tak-1</strain>
    </source>
</reference>
<dbReference type="PRINTS" id="PR00705">
    <property type="entry name" value="PAPAIN"/>
</dbReference>
<keyword evidence="4" id="KW-0378">Hydrolase</keyword>
<accession>A0A176WLD8</accession>
<dbReference type="CDD" id="cd02248">
    <property type="entry name" value="Peptidase_C1A"/>
    <property type="match status" value="1"/>
</dbReference>
<dbReference type="Gene3D" id="3.90.70.10">
    <property type="entry name" value="Cysteine proteinases"/>
    <property type="match status" value="1"/>
</dbReference>
<keyword evidence="2" id="KW-0645">Protease</keyword>
<evidence type="ECO:0000256" key="2">
    <source>
        <dbReference type="ARBA" id="ARBA00022670"/>
    </source>
</evidence>
<keyword evidence="6" id="KW-1015">Disulfide bond</keyword>
<reference evidence="11 12" key="1">
    <citation type="submission" date="2016-03" db="EMBL/GenBank/DDBJ databases">
        <title>Mechanisms controlling the formation of the plant cell surface in tip-growing cells are functionally conserved among land plants.</title>
        <authorList>
            <person name="Honkanen S."/>
            <person name="Jones V.A."/>
            <person name="Morieri G."/>
            <person name="Champion C."/>
            <person name="Hetherington A.J."/>
            <person name="Kelly S."/>
            <person name="Saint-Marcoux D."/>
            <person name="Proust H."/>
            <person name="Prescott H."/>
            <person name="Dolan L."/>
        </authorList>
    </citation>
    <scope>NUCLEOTIDE SEQUENCE [LARGE SCALE GENOMIC DNA]</scope>
    <source>
        <strain evidence="12">cv. Tak-1 and cv. Tak-2</strain>
        <tissue evidence="11">Whole gametophyte</tissue>
    </source>
</reference>
<gene>
    <name evidence="11" type="ORF">AXG93_2685s1070</name>
    <name evidence="10" type="ORF">Mp_6g12320</name>
</gene>
<feature type="domain" description="Peptidase C1A papain C-terminal" evidence="8">
    <location>
        <begin position="149"/>
        <end position="365"/>
    </location>
</feature>
<evidence type="ECO:0000256" key="4">
    <source>
        <dbReference type="ARBA" id="ARBA00022801"/>
    </source>
</evidence>
<dbReference type="GO" id="GO:0006508">
    <property type="term" value="P:proteolysis"/>
    <property type="evidence" value="ECO:0007669"/>
    <property type="project" value="UniProtKB-KW"/>
</dbReference>
<keyword evidence="3 7" id="KW-0732">Signal</keyword>
<dbReference type="Proteomes" id="UP000077202">
    <property type="component" value="Unassembled WGS sequence"/>
</dbReference>
<feature type="signal peptide" evidence="7">
    <location>
        <begin position="1"/>
        <end position="21"/>
    </location>
</feature>
<keyword evidence="12" id="KW-1185">Reference proteome</keyword>
<reference evidence="13" key="3">
    <citation type="journal article" date="2020" name="Curr. Biol.">
        <title>Chromatin organization in early land plants reveals an ancestral association between H3K27me3, transposons, and constitutive heterochromatin.</title>
        <authorList>
            <person name="Montgomery S.A."/>
            <person name="Tanizawa Y."/>
            <person name="Galik B."/>
            <person name="Wang N."/>
            <person name="Ito T."/>
            <person name="Mochizuki T."/>
            <person name="Akimcheva S."/>
            <person name="Bowman J.L."/>
            <person name="Cognat V."/>
            <person name="Marechal-Drouard L."/>
            <person name="Ekker H."/>
            <person name="Hong S.F."/>
            <person name="Kohchi T."/>
            <person name="Lin S.S."/>
            <person name="Liu L.D."/>
            <person name="Nakamura Y."/>
            <person name="Valeeva L.R."/>
            <person name="Shakirov E.V."/>
            <person name="Shippen D.E."/>
            <person name="Wei W.L."/>
            <person name="Yagura M."/>
            <person name="Yamaoka S."/>
            <person name="Yamato K.T."/>
            <person name="Liu C."/>
            <person name="Berger F."/>
        </authorList>
    </citation>
    <scope>NUCLEOTIDE SEQUENCE [LARGE SCALE GENOMIC DNA]</scope>
    <source>
        <strain evidence="13">Tak-1</strain>
    </source>
</reference>
<evidence type="ECO:0000259" key="8">
    <source>
        <dbReference type="SMART" id="SM00645"/>
    </source>
</evidence>
<dbReference type="FunFam" id="3.90.70.10:FF:000023">
    <property type="entry name" value="Senescence-specific cysteine protease SAG39"/>
    <property type="match status" value="1"/>
</dbReference>
<dbReference type="SUPFAM" id="SSF54001">
    <property type="entry name" value="Cysteine proteinases"/>
    <property type="match status" value="1"/>
</dbReference>
<keyword evidence="5" id="KW-0788">Thiol protease</keyword>
<dbReference type="SMART" id="SM00645">
    <property type="entry name" value="Pept_C1"/>
    <property type="match status" value="1"/>
</dbReference>
<dbReference type="InterPro" id="IPR039417">
    <property type="entry name" value="Peptidase_C1A_papain-like"/>
</dbReference>
<dbReference type="PANTHER" id="PTHR12411">
    <property type="entry name" value="CYSTEINE PROTEASE FAMILY C1-RELATED"/>
    <property type="match status" value="1"/>
</dbReference>
<dbReference type="InterPro" id="IPR013128">
    <property type="entry name" value="Peptidase_C1A"/>
</dbReference>
<dbReference type="SMART" id="SM00848">
    <property type="entry name" value="Inhibitor_I29"/>
    <property type="match status" value="1"/>
</dbReference>
<dbReference type="PROSITE" id="PS00640">
    <property type="entry name" value="THIOL_PROTEASE_ASN"/>
    <property type="match status" value="1"/>
</dbReference>
<dbReference type="EMBL" id="AP019871">
    <property type="protein sequence ID" value="BBN14505.1"/>
    <property type="molecule type" value="Genomic_DNA"/>
</dbReference>
<dbReference type="InterPro" id="IPR013201">
    <property type="entry name" value="Prot_inhib_I29"/>
</dbReference>
<dbReference type="PROSITE" id="PS00139">
    <property type="entry name" value="THIOL_PROTEASE_CYS"/>
    <property type="match status" value="1"/>
</dbReference>
<dbReference type="InterPro" id="IPR038765">
    <property type="entry name" value="Papain-like_cys_pep_sf"/>
</dbReference>
<evidence type="ECO:0000313" key="12">
    <source>
        <dbReference type="Proteomes" id="UP000077202"/>
    </source>
</evidence>